<dbReference type="Gene3D" id="1.10.10.10">
    <property type="entry name" value="Winged helix-like DNA-binding domain superfamily/Winged helix DNA-binding domain"/>
    <property type="match status" value="1"/>
</dbReference>
<sequence>MGLIDNPGTLAARYRDAILTRRLSPGTSIDIVQESRDLGIKPAQLKQAMQILVTMGLVESAGPGRVRVKSLNTQSLQDLDFTLTRRRL</sequence>
<accession>A0A2T2XBH2</accession>
<dbReference type="AlphaFoldDB" id="A0A2T2XBH2"/>
<protein>
    <submittedName>
        <fullName evidence="1">GntR family transcriptional regulator</fullName>
    </submittedName>
</protein>
<proteinExistence type="predicted"/>
<organism evidence="1 2">
    <name type="scientific">Sulfobacillus benefaciens</name>
    <dbReference type="NCBI Taxonomy" id="453960"/>
    <lineage>
        <taxon>Bacteria</taxon>
        <taxon>Bacillati</taxon>
        <taxon>Bacillota</taxon>
        <taxon>Clostridia</taxon>
        <taxon>Eubacteriales</taxon>
        <taxon>Clostridiales Family XVII. Incertae Sedis</taxon>
        <taxon>Sulfobacillus</taxon>
    </lineage>
</organism>
<reference evidence="1 2" key="1">
    <citation type="journal article" date="2014" name="BMC Genomics">
        <title>Comparison of environmental and isolate Sulfobacillus genomes reveals diverse carbon, sulfur, nitrogen, and hydrogen metabolisms.</title>
        <authorList>
            <person name="Justice N.B."/>
            <person name="Norman A."/>
            <person name="Brown C.T."/>
            <person name="Singh A."/>
            <person name="Thomas B.C."/>
            <person name="Banfield J.F."/>
        </authorList>
    </citation>
    <scope>NUCLEOTIDE SEQUENCE [LARGE SCALE GENOMIC DNA]</scope>
    <source>
        <strain evidence="1">AMDSBA1</strain>
    </source>
</reference>
<gene>
    <name evidence="1" type="ORF">C7B43_01165</name>
</gene>
<evidence type="ECO:0000313" key="1">
    <source>
        <dbReference type="EMBL" id="PSR31861.1"/>
    </source>
</evidence>
<dbReference type="EMBL" id="PXYT01000001">
    <property type="protein sequence ID" value="PSR31861.1"/>
    <property type="molecule type" value="Genomic_DNA"/>
</dbReference>
<dbReference type="SUPFAM" id="SSF46785">
    <property type="entry name" value="Winged helix' DNA-binding domain"/>
    <property type="match status" value="1"/>
</dbReference>
<evidence type="ECO:0000313" key="2">
    <source>
        <dbReference type="Proteomes" id="UP000242699"/>
    </source>
</evidence>
<dbReference type="Proteomes" id="UP000242699">
    <property type="component" value="Unassembled WGS sequence"/>
</dbReference>
<dbReference type="InterPro" id="IPR036390">
    <property type="entry name" value="WH_DNA-bd_sf"/>
</dbReference>
<name>A0A2T2XBH2_9FIRM</name>
<dbReference type="InterPro" id="IPR036388">
    <property type="entry name" value="WH-like_DNA-bd_sf"/>
</dbReference>
<comment type="caution">
    <text evidence="1">The sequence shown here is derived from an EMBL/GenBank/DDBJ whole genome shotgun (WGS) entry which is preliminary data.</text>
</comment>